<proteinExistence type="predicted"/>
<dbReference type="Gene3D" id="3.40.50.1820">
    <property type="entry name" value="alpha/beta hydrolase"/>
    <property type="match status" value="1"/>
</dbReference>
<dbReference type="Pfam" id="PF00930">
    <property type="entry name" value="DPPIV_N"/>
    <property type="match status" value="1"/>
</dbReference>
<dbReference type="Pfam" id="PF00326">
    <property type="entry name" value="Peptidase_S9"/>
    <property type="match status" value="1"/>
</dbReference>
<accession>A0A7X5ZRR9</accession>
<dbReference type="InterPro" id="IPR029058">
    <property type="entry name" value="AB_hydrolase_fold"/>
</dbReference>
<dbReference type="InterPro" id="IPR050278">
    <property type="entry name" value="Serine_Prot_S9B/DPPIV"/>
</dbReference>
<protein>
    <submittedName>
        <fullName evidence="3">Dipeptidyl-peptidase-4</fullName>
        <ecNumber evidence="3">3.4.14.5</ecNumber>
    </submittedName>
</protein>
<dbReference type="EC" id="3.4.14.5" evidence="3"/>
<gene>
    <name evidence="3" type="ORF">FHU38_002999</name>
</gene>
<evidence type="ECO:0000313" key="4">
    <source>
        <dbReference type="Proteomes" id="UP000545493"/>
    </source>
</evidence>
<dbReference type="AlphaFoldDB" id="A0A7X5ZRR9"/>
<keyword evidence="4" id="KW-1185">Reference proteome</keyword>
<dbReference type="GO" id="GO:0006508">
    <property type="term" value="P:proteolysis"/>
    <property type="evidence" value="ECO:0007669"/>
    <property type="project" value="InterPro"/>
</dbReference>
<dbReference type="InterPro" id="IPR001375">
    <property type="entry name" value="Peptidase_S9_cat"/>
</dbReference>
<dbReference type="SUPFAM" id="SSF82171">
    <property type="entry name" value="DPP6 N-terminal domain-like"/>
    <property type="match status" value="1"/>
</dbReference>
<comment type="caution">
    <text evidence="3">The sequence shown here is derived from an EMBL/GenBank/DDBJ whole genome shotgun (WGS) entry which is preliminary data.</text>
</comment>
<dbReference type="PANTHER" id="PTHR11731:SF193">
    <property type="entry name" value="DIPEPTIDYL PEPTIDASE 9"/>
    <property type="match status" value="1"/>
</dbReference>
<evidence type="ECO:0000313" key="3">
    <source>
        <dbReference type="EMBL" id="NIJ12655.1"/>
    </source>
</evidence>
<feature type="domain" description="Peptidase S9 prolyl oligopeptidase catalytic" evidence="1">
    <location>
        <begin position="491"/>
        <end position="690"/>
    </location>
</feature>
<sequence>MTDDLSFLRRQARTQRFTLGAPKEFLVSPDGSRVLFLRAESGTDRRNSLWSLDVASGEESKVVDAVALLPGEEELPPEERARRERARETSGGVVGYAVDNEFTVATFSLSGKLYAVELATGQVRLLVEGAVVDPRPDPTGSHVAYVSERRLRVLELATGSDRTLVDEEGDDIAWGLAEFIAAEELGRVRGYWWAPDGRSVLVERSDRSAVPRWTIADPVNPDTQATTVAYPAAGTTNVDVSLSIVDLEGNRVDVEPGGWEYLAAVHWSAGGPPLIAVQPRDQRRLEIHAVDPSDGSTRLLHTDTDPDWVEIVRGVPAWTSDGRLVHVSVVGDSYRLFVDGTPVTQPSLQVRAVLHVGDEVLFSASEGDPTQLHVYRTNGSGVERLSEKEGVHVGSGTAAVTVLSSWSLNRSGPEVNVLVNGKPAARIDSYTVDPGIAPDPMLLTVGERELRAALVLPTGHRPEDGPLPVLLDPYGGPHAQRVLRSRNAFLTPQWLADQGFAVLVADGRGTPGRGPAWEKEIAGRLAEVTLADQVDALHAVALEHPGLLDLGRVSIRGWSYGGYLSALAVLRRPDVFHAAVAGAPVTDWSLYDTHYTERYLGHPDQDPARYERNSLIADAANLRRALLIVHGLADDNVFVAHSLRLSAALLAAGRQHTFLPLAGATHMSPQAEEVAENLMLTQVAWLKRELAAVSEHTGEDAR</sequence>
<dbReference type="GO" id="GO:0008239">
    <property type="term" value="F:dipeptidyl-peptidase activity"/>
    <property type="evidence" value="ECO:0007669"/>
    <property type="project" value="UniProtKB-EC"/>
</dbReference>
<reference evidence="3 4" key="1">
    <citation type="submission" date="2020-03" db="EMBL/GenBank/DDBJ databases">
        <title>Sequencing the genomes of 1000 actinobacteria strains.</title>
        <authorList>
            <person name="Klenk H.-P."/>
        </authorList>
    </citation>
    <scope>NUCLEOTIDE SEQUENCE [LARGE SCALE GENOMIC DNA]</scope>
    <source>
        <strain evidence="3 4">DSM 45685</strain>
    </source>
</reference>
<evidence type="ECO:0000259" key="1">
    <source>
        <dbReference type="Pfam" id="PF00326"/>
    </source>
</evidence>
<organism evidence="3 4">
    <name type="scientific">Saccharomonospora amisosensis</name>
    <dbReference type="NCBI Taxonomy" id="1128677"/>
    <lineage>
        <taxon>Bacteria</taxon>
        <taxon>Bacillati</taxon>
        <taxon>Actinomycetota</taxon>
        <taxon>Actinomycetes</taxon>
        <taxon>Pseudonocardiales</taxon>
        <taxon>Pseudonocardiaceae</taxon>
        <taxon>Saccharomonospora</taxon>
    </lineage>
</organism>
<dbReference type="GO" id="GO:0008236">
    <property type="term" value="F:serine-type peptidase activity"/>
    <property type="evidence" value="ECO:0007669"/>
    <property type="project" value="InterPro"/>
</dbReference>
<feature type="domain" description="Dipeptidylpeptidase IV N-terminal" evidence="2">
    <location>
        <begin position="107"/>
        <end position="395"/>
    </location>
</feature>
<dbReference type="Gene3D" id="2.140.10.30">
    <property type="entry name" value="Dipeptidylpeptidase IV, N-terminal domain"/>
    <property type="match status" value="1"/>
</dbReference>
<name>A0A7X5ZRR9_9PSEU</name>
<dbReference type="PANTHER" id="PTHR11731">
    <property type="entry name" value="PROTEASE FAMILY S9B,C DIPEPTIDYL-PEPTIDASE IV-RELATED"/>
    <property type="match status" value="1"/>
</dbReference>
<dbReference type="Proteomes" id="UP000545493">
    <property type="component" value="Unassembled WGS sequence"/>
</dbReference>
<dbReference type="EMBL" id="JAAOYM010000001">
    <property type="protein sequence ID" value="NIJ12655.1"/>
    <property type="molecule type" value="Genomic_DNA"/>
</dbReference>
<dbReference type="SUPFAM" id="SSF53474">
    <property type="entry name" value="alpha/beta-Hydrolases"/>
    <property type="match status" value="1"/>
</dbReference>
<evidence type="ECO:0000259" key="2">
    <source>
        <dbReference type="Pfam" id="PF00930"/>
    </source>
</evidence>
<keyword evidence="3" id="KW-0378">Hydrolase</keyword>
<dbReference type="InterPro" id="IPR002469">
    <property type="entry name" value="Peptidase_S9B_N"/>
</dbReference>